<dbReference type="Proteomes" id="UP000000447">
    <property type="component" value="Chromosome"/>
</dbReference>
<gene>
    <name evidence="1" type="ordered locus">trd_0656</name>
</gene>
<evidence type="ECO:0000313" key="2">
    <source>
        <dbReference type="Proteomes" id="UP000000447"/>
    </source>
</evidence>
<proteinExistence type="predicted"/>
<sequence length="44" mass="4814">MNDTPSIATNSRRTPIVDRGQAAIDVEASPRFPSTLVLWIACSR</sequence>
<dbReference type="EMBL" id="CP001275">
    <property type="protein sequence ID" value="ACM04817.1"/>
    <property type="molecule type" value="Genomic_DNA"/>
</dbReference>
<keyword evidence="2" id="KW-1185">Reference proteome</keyword>
<name>B9KYV2_THERP</name>
<organism evidence="1 2">
    <name type="scientific">Thermomicrobium roseum (strain ATCC 27502 / DSM 5159 / P-2)</name>
    <dbReference type="NCBI Taxonomy" id="309801"/>
    <lineage>
        <taxon>Bacteria</taxon>
        <taxon>Pseudomonadati</taxon>
        <taxon>Thermomicrobiota</taxon>
        <taxon>Thermomicrobia</taxon>
        <taxon>Thermomicrobiales</taxon>
        <taxon>Thermomicrobiaceae</taxon>
        <taxon>Thermomicrobium</taxon>
    </lineage>
</organism>
<protein>
    <submittedName>
        <fullName evidence="1">Uncharacterized protein</fullName>
    </submittedName>
</protein>
<accession>B9KYV2</accession>
<dbReference type="KEGG" id="tro:trd_0656"/>
<evidence type="ECO:0000313" key="1">
    <source>
        <dbReference type="EMBL" id="ACM04817.1"/>
    </source>
</evidence>
<reference evidence="1 2" key="1">
    <citation type="journal article" date="2009" name="PLoS ONE">
        <title>Complete genome sequence of the aerobic CO-oxidizing thermophile Thermomicrobium roseum.</title>
        <authorList>
            <person name="Wu D."/>
            <person name="Raymond J."/>
            <person name="Wu M."/>
            <person name="Chatterji S."/>
            <person name="Ren Q."/>
            <person name="Graham J.E."/>
            <person name="Bryant D.A."/>
            <person name="Robb F."/>
            <person name="Colman A."/>
            <person name="Tallon L.J."/>
            <person name="Badger J.H."/>
            <person name="Madupu R."/>
            <person name="Ward N.L."/>
            <person name="Eisen J.A."/>
        </authorList>
    </citation>
    <scope>NUCLEOTIDE SEQUENCE [LARGE SCALE GENOMIC DNA]</scope>
    <source>
        <strain evidence="2">ATCC 27502 / DSM 5159 / P-2</strain>
    </source>
</reference>
<dbReference type="AlphaFoldDB" id="B9KYV2"/>
<dbReference type="HOGENOM" id="CLU_3223232_0_0_0"/>
<dbReference type="STRING" id="309801.trd_0656"/>